<dbReference type="Pfam" id="PF09694">
    <property type="entry name" value="Gcw_chp"/>
    <property type="match status" value="1"/>
</dbReference>
<dbReference type="RefSeq" id="WP_070177607.1">
    <property type="nucleotide sequence ID" value="NZ_BMJR01000002.1"/>
</dbReference>
<dbReference type="AlphaFoldDB" id="A0A1E8FBD6"/>
<accession>A0A1E8FBD6</accession>
<keyword evidence="3" id="KW-1185">Reference proteome</keyword>
<dbReference type="PROSITE" id="PS51257">
    <property type="entry name" value="PROKAR_LIPOPROTEIN"/>
    <property type="match status" value="1"/>
</dbReference>
<organism evidence="2 3">
    <name type="scientific">Alteromonas lipolytica</name>
    <dbReference type="NCBI Taxonomy" id="1856405"/>
    <lineage>
        <taxon>Bacteria</taxon>
        <taxon>Pseudomonadati</taxon>
        <taxon>Pseudomonadota</taxon>
        <taxon>Gammaproteobacteria</taxon>
        <taxon>Alteromonadales</taxon>
        <taxon>Alteromonadaceae</taxon>
        <taxon>Alteromonas/Salinimonas group</taxon>
        <taxon>Alteromonas</taxon>
    </lineage>
</organism>
<dbReference type="InterPro" id="IPR010239">
    <property type="entry name" value="CHP02001"/>
</dbReference>
<dbReference type="STRING" id="1856405.BFC17_02925"/>
<evidence type="ECO:0000256" key="1">
    <source>
        <dbReference type="SAM" id="SignalP"/>
    </source>
</evidence>
<keyword evidence="1" id="KW-0732">Signal</keyword>
<dbReference type="OrthoDB" id="9793561at2"/>
<comment type="caution">
    <text evidence="2">The sequence shown here is derived from an EMBL/GenBank/DDBJ whole genome shotgun (WGS) entry which is preliminary data.</text>
</comment>
<evidence type="ECO:0008006" key="4">
    <source>
        <dbReference type="Google" id="ProtNLM"/>
    </source>
</evidence>
<dbReference type="Proteomes" id="UP000176037">
    <property type="component" value="Unassembled WGS sequence"/>
</dbReference>
<dbReference type="NCBIfam" id="TIGR02001">
    <property type="entry name" value="gcw_chp"/>
    <property type="match status" value="1"/>
</dbReference>
<protein>
    <recommendedName>
        <fullName evidence="4">Histidine kinase</fullName>
    </recommendedName>
</protein>
<proteinExistence type="predicted"/>
<sequence length="242" mass="26271">MKFNKTLLTLAVVGSCLSSQAALADSLSANVSVTNNYIWRGLTQTMNEAAVQGGIDYASDSGFYAGTWASNVKYEESDAYSYEHDLYFGYSGEAGDFSYDVGYLYYNYDENAGYDFGEVYGSIGYGSFSATLSVLANAEPDEGPGEDFGFGQATYLSLDYGFALESGTEIGLHLGHHQGDFAESFNGVTDAYIDYGVTVSKDGFAFMISGTDLDDNDDFANTPERDNDSIKYTVSYSVDFEL</sequence>
<reference evidence="2 3" key="1">
    <citation type="submission" date="2016-09" db="EMBL/GenBank/DDBJ databases">
        <title>Alteromonas lipolytica, a new species isolated from sea water.</title>
        <authorList>
            <person name="Wu Y.-H."/>
            <person name="Cheng H."/>
            <person name="Xu X.-W."/>
        </authorList>
    </citation>
    <scope>NUCLEOTIDE SEQUENCE [LARGE SCALE GENOMIC DNA]</scope>
    <source>
        <strain evidence="2 3">JW12</strain>
    </source>
</reference>
<feature type="chain" id="PRO_5009214194" description="Histidine kinase" evidence="1">
    <location>
        <begin position="25"/>
        <end position="242"/>
    </location>
</feature>
<dbReference type="EMBL" id="MJIC01000015">
    <property type="protein sequence ID" value="OFI33231.1"/>
    <property type="molecule type" value="Genomic_DNA"/>
</dbReference>
<evidence type="ECO:0000313" key="2">
    <source>
        <dbReference type="EMBL" id="OFI33231.1"/>
    </source>
</evidence>
<feature type="signal peptide" evidence="1">
    <location>
        <begin position="1"/>
        <end position="24"/>
    </location>
</feature>
<gene>
    <name evidence="2" type="ORF">BFC17_02925</name>
</gene>
<name>A0A1E8FBD6_9ALTE</name>
<evidence type="ECO:0000313" key="3">
    <source>
        <dbReference type="Proteomes" id="UP000176037"/>
    </source>
</evidence>